<dbReference type="SUPFAM" id="SSF53474">
    <property type="entry name" value="alpha/beta-Hydrolases"/>
    <property type="match status" value="1"/>
</dbReference>
<dbReference type="InterPro" id="IPR029058">
    <property type="entry name" value="AB_hydrolase_fold"/>
</dbReference>
<evidence type="ECO:0000256" key="3">
    <source>
        <dbReference type="ARBA" id="ARBA00022801"/>
    </source>
</evidence>
<feature type="chain" id="PRO_5007950955" description="Carboxylic ester hydrolase" evidence="6">
    <location>
        <begin position="21"/>
        <end position="506"/>
    </location>
</feature>
<keyword evidence="9" id="KW-1185">Reference proteome</keyword>
<feature type="domain" description="Carboxylesterase type B" evidence="7">
    <location>
        <begin position="354"/>
        <end position="468"/>
    </location>
</feature>
<evidence type="ECO:0000259" key="7">
    <source>
        <dbReference type="Pfam" id="PF00135"/>
    </source>
</evidence>
<evidence type="ECO:0000256" key="4">
    <source>
        <dbReference type="ARBA" id="ARBA00023157"/>
    </source>
</evidence>
<proteinExistence type="inferred from homology"/>
<dbReference type="InterPro" id="IPR019826">
    <property type="entry name" value="Carboxylesterase_B_AS"/>
</dbReference>
<name>A0A182NJG0_9DIPT</name>
<dbReference type="InterPro" id="IPR002018">
    <property type="entry name" value="CarbesteraseB"/>
</dbReference>
<sequence length="506" mass="56139">MAFRTVVILILGLVCSPVRAGSPFGRNVPRVCIADGCMHGSWMRSLHGERYEAFVGVPFAKPPVGALRFANPVPNDPWTEAELDASGRNPRAPCMQQNLFLPERGVEGKEDCLYLNVYRPVRKKKDEKVNSTTESLPTLVYIHGGGYLAGYNSPLVAGAEKLMDHPVIVVTIAYRLGAFGFLSTGDDAASGNYGLKDQRLALRWVHRNIGAFGGDPQLVTIVGHSAGGASVHLQLMDPGNEGLFQRAISLSGNALTSWSAPRTHPEELARRQAEFVAIKDSQRMNTSALVEALRGVEAELFVSSYKEFTDTDCSKETFVQQKTLLLNVLGGAKHSNAFPLLMERFFGNDSTIEDCFRKEHVNTLTEVFNEALFLYPLTLSIRQHAQHARTKAPVFLYMFNYKGPYSYSSVFAPDDDKSQDFGIVHCDELLYLLRAPILFPDFRRNTPDAHVTRKFTDLIVEFARTGVAPKDIERAGDFPRTLELVNSNSTVEPLEQSELNVLCYIS</sequence>
<reference evidence="8" key="2">
    <citation type="submission" date="2020-05" db="UniProtKB">
        <authorList>
            <consortium name="EnsemblMetazoa"/>
        </authorList>
    </citation>
    <scope>IDENTIFICATION</scope>
    <source>
        <strain evidence="8">WRAIR2</strain>
    </source>
</reference>
<evidence type="ECO:0000256" key="1">
    <source>
        <dbReference type="ARBA" id="ARBA00005964"/>
    </source>
</evidence>
<keyword evidence="4" id="KW-1015">Disulfide bond</keyword>
<reference evidence="9" key="1">
    <citation type="submission" date="2013-03" db="EMBL/GenBank/DDBJ databases">
        <title>The Genome Sequence of Anopheles dirus WRAIR2.</title>
        <authorList>
            <consortium name="The Broad Institute Genomics Platform"/>
            <person name="Neafsey D.E."/>
            <person name="Walton C."/>
            <person name="Walker B."/>
            <person name="Young S.K."/>
            <person name="Zeng Q."/>
            <person name="Gargeya S."/>
            <person name="Fitzgerald M."/>
            <person name="Haas B."/>
            <person name="Abouelleil A."/>
            <person name="Allen A.W."/>
            <person name="Alvarado L."/>
            <person name="Arachchi H.M."/>
            <person name="Berlin A.M."/>
            <person name="Chapman S.B."/>
            <person name="Gainer-Dewar J."/>
            <person name="Goldberg J."/>
            <person name="Griggs A."/>
            <person name="Gujja S."/>
            <person name="Hansen M."/>
            <person name="Howarth C."/>
            <person name="Imamovic A."/>
            <person name="Ireland A."/>
            <person name="Larimer J."/>
            <person name="McCowan C."/>
            <person name="Murphy C."/>
            <person name="Pearson M."/>
            <person name="Poon T.W."/>
            <person name="Priest M."/>
            <person name="Roberts A."/>
            <person name="Saif S."/>
            <person name="Shea T."/>
            <person name="Sisk P."/>
            <person name="Sykes S."/>
            <person name="Wortman J."/>
            <person name="Nusbaum C."/>
            <person name="Birren B."/>
        </authorList>
    </citation>
    <scope>NUCLEOTIDE SEQUENCE [LARGE SCALE GENOMIC DNA]</scope>
    <source>
        <strain evidence="9">WRAIR2</strain>
    </source>
</reference>
<evidence type="ECO:0000256" key="5">
    <source>
        <dbReference type="ARBA" id="ARBA00023180"/>
    </source>
</evidence>
<accession>A0A182NJG0</accession>
<keyword evidence="3 6" id="KW-0378">Hydrolase</keyword>
<dbReference type="Gene3D" id="3.40.50.1820">
    <property type="entry name" value="alpha/beta hydrolase"/>
    <property type="match status" value="2"/>
</dbReference>
<evidence type="ECO:0000256" key="6">
    <source>
        <dbReference type="RuleBase" id="RU361235"/>
    </source>
</evidence>
<dbReference type="AlphaFoldDB" id="A0A182NJG0"/>
<dbReference type="STRING" id="7168.A0A182NJG0"/>
<keyword evidence="2" id="KW-0719">Serine esterase</keyword>
<feature type="domain" description="Carboxylesterase type B" evidence="7">
    <location>
        <begin position="29"/>
        <end position="312"/>
    </location>
</feature>
<evidence type="ECO:0000313" key="9">
    <source>
        <dbReference type="Proteomes" id="UP000075884"/>
    </source>
</evidence>
<dbReference type="EC" id="3.1.1.-" evidence="6"/>
<evidence type="ECO:0000313" key="8">
    <source>
        <dbReference type="EnsemblMetazoa" id="ADIR007784-PA"/>
    </source>
</evidence>
<dbReference type="EnsemblMetazoa" id="ADIR007784-RA">
    <property type="protein sequence ID" value="ADIR007784-PA"/>
    <property type="gene ID" value="ADIR007784"/>
</dbReference>
<dbReference type="Pfam" id="PF00135">
    <property type="entry name" value="COesterase"/>
    <property type="match status" value="2"/>
</dbReference>
<dbReference type="GO" id="GO:0052689">
    <property type="term" value="F:carboxylic ester hydrolase activity"/>
    <property type="evidence" value="ECO:0007669"/>
    <property type="project" value="UniProtKB-KW"/>
</dbReference>
<dbReference type="PROSITE" id="PS00122">
    <property type="entry name" value="CARBOXYLESTERASE_B_1"/>
    <property type="match status" value="1"/>
</dbReference>
<evidence type="ECO:0000256" key="2">
    <source>
        <dbReference type="ARBA" id="ARBA00022487"/>
    </source>
</evidence>
<organism evidence="8 9">
    <name type="scientific">Anopheles dirus</name>
    <dbReference type="NCBI Taxonomy" id="7168"/>
    <lineage>
        <taxon>Eukaryota</taxon>
        <taxon>Metazoa</taxon>
        <taxon>Ecdysozoa</taxon>
        <taxon>Arthropoda</taxon>
        <taxon>Hexapoda</taxon>
        <taxon>Insecta</taxon>
        <taxon>Pterygota</taxon>
        <taxon>Neoptera</taxon>
        <taxon>Endopterygota</taxon>
        <taxon>Diptera</taxon>
        <taxon>Nematocera</taxon>
        <taxon>Culicoidea</taxon>
        <taxon>Culicidae</taxon>
        <taxon>Anophelinae</taxon>
        <taxon>Anopheles</taxon>
    </lineage>
</organism>
<feature type="signal peptide" evidence="6">
    <location>
        <begin position="1"/>
        <end position="20"/>
    </location>
</feature>
<dbReference type="PROSITE" id="PS00941">
    <property type="entry name" value="CARBOXYLESTERASE_B_2"/>
    <property type="match status" value="1"/>
</dbReference>
<protein>
    <recommendedName>
        <fullName evidence="6">Carboxylic ester hydrolase</fullName>
        <ecNumber evidence="6">3.1.1.-</ecNumber>
    </recommendedName>
</protein>
<keyword evidence="5" id="KW-0325">Glycoprotein</keyword>
<dbReference type="InterPro" id="IPR050309">
    <property type="entry name" value="Type-B_Carboxylest/Lipase"/>
</dbReference>
<comment type="similarity">
    <text evidence="1 6">Belongs to the type-B carboxylesterase/lipase family.</text>
</comment>
<keyword evidence="6" id="KW-0732">Signal</keyword>
<dbReference type="InterPro" id="IPR019819">
    <property type="entry name" value="Carboxylesterase_B_CS"/>
</dbReference>
<dbReference type="VEuPathDB" id="VectorBase:ADIR007784"/>
<dbReference type="Proteomes" id="UP000075884">
    <property type="component" value="Unassembled WGS sequence"/>
</dbReference>
<dbReference type="PANTHER" id="PTHR11559">
    <property type="entry name" value="CARBOXYLESTERASE"/>
    <property type="match status" value="1"/>
</dbReference>